<dbReference type="Proteomes" id="UP001595075">
    <property type="component" value="Unassembled WGS sequence"/>
</dbReference>
<gene>
    <name evidence="2" type="ORF">VTL71DRAFT_5100</name>
</gene>
<sequence length="306" mass="34704">MAFSAPSPTRSNMAPTPTITCHLRPSVDPQETWHLMGFTPQQILEKMTHHLQALEHNSVINNDWAASTEAYNEGNSGHTIYMDLPGSKQQDRDFDLLKKRFTLISKIILAGLFPPYTLNVRFVREGTMEWTANHNGLCVDGDACSNRSMLGTTPSTLRTEVRLFERPRVAYACPCGKCQGNVQEGEGVTGHGPVWMDVWREVEKAMLRLFGYRCWLGRSQSLACEDHAYRRAHSLRDMKANEVNEMLYCEARINYGRNEMDESFAFREEDFVCQGDGKRDDSSVESDCSSEDETEYSFSGSIKSLE</sequence>
<comment type="caution">
    <text evidence="2">The sequence shown here is derived from an EMBL/GenBank/DDBJ whole genome shotgun (WGS) entry which is preliminary data.</text>
</comment>
<name>A0ABR4C064_9HELO</name>
<keyword evidence="3" id="KW-1185">Reference proteome</keyword>
<proteinExistence type="predicted"/>
<reference evidence="2 3" key="1">
    <citation type="journal article" date="2024" name="Commun. Biol.">
        <title>Comparative genomic analysis of thermophilic fungi reveals convergent evolutionary adaptations and gene losses.</title>
        <authorList>
            <person name="Steindorff A.S."/>
            <person name="Aguilar-Pontes M.V."/>
            <person name="Robinson A.J."/>
            <person name="Andreopoulos B."/>
            <person name="LaButti K."/>
            <person name="Kuo A."/>
            <person name="Mondo S."/>
            <person name="Riley R."/>
            <person name="Otillar R."/>
            <person name="Haridas S."/>
            <person name="Lipzen A."/>
            <person name="Grimwood J."/>
            <person name="Schmutz J."/>
            <person name="Clum A."/>
            <person name="Reid I.D."/>
            <person name="Moisan M.C."/>
            <person name="Butler G."/>
            <person name="Nguyen T.T.M."/>
            <person name="Dewar K."/>
            <person name="Conant G."/>
            <person name="Drula E."/>
            <person name="Henrissat B."/>
            <person name="Hansel C."/>
            <person name="Singer S."/>
            <person name="Hutchinson M.I."/>
            <person name="de Vries R.P."/>
            <person name="Natvig D.O."/>
            <person name="Powell A.J."/>
            <person name="Tsang A."/>
            <person name="Grigoriev I.V."/>
        </authorList>
    </citation>
    <scope>NUCLEOTIDE SEQUENCE [LARGE SCALE GENOMIC DNA]</scope>
    <source>
        <strain evidence="2 3">CBS 494.80</strain>
    </source>
</reference>
<evidence type="ECO:0000313" key="3">
    <source>
        <dbReference type="Proteomes" id="UP001595075"/>
    </source>
</evidence>
<accession>A0ABR4C064</accession>
<protein>
    <submittedName>
        <fullName evidence="2">Uncharacterized protein</fullName>
    </submittedName>
</protein>
<dbReference type="EMBL" id="JAZHXI010000015">
    <property type="protein sequence ID" value="KAL2063295.1"/>
    <property type="molecule type" value="Genomic_DNA"/>
</dbReference>
<feature type="region of interest" description="Disordered" evidence="1">
    <location>
        <begin position="275"/>
        <end position="306"/>
    </location>
</feature>
<evidence type="ECO:0000313" key="2">
    <source>
        <dbReference type="EMBL" id="KAL2063295.1"/>
    </source>
</evidence>
<evidence type="ECO:0000256" key="1">
    <source>
        <dbReference type="SAM" id="MobiDB-lite"/>
    </source>
</evidence>
<organism evidence="2 3">
    <name type="scientific">Oculimacula yallundae</name>
    <dbReference type="NCBI Taxonomy" id="86028"/>
    <lineage>
        <taxon>Eukaryota</taxon>
        <taxon>Fungi</taxon>
        <taxon>Dikarya</taxon>
        <taxon>Ascomycota</taxon>
        <taxon>Pezizomycotina</taxon>
        <taxon>Leotiomycetes</taxon>
        <taxon>Helotiales</taxon>
        <taxon>Ploettnerulaceae</taxon>
        <taxon>Oculimacula</taxon>
    </lineage>
</organism>